<dbReference type="InterPro" id="IPR000304">
    <property type="entry name" value="Pyrroline-COOH_reductase"/>
</dbReference>
<evidence type="ECO:0000256" key="1">
    <source>
        <dbReference type="ARBA" id="ARBA00005205"/>
    </source>
</evidence>
<proteinExistence type="inferred from homology"/>
<organism evidence="9 10">
    <name type="scientific">Bemisia tabaci</name>
    <name type="common">Sweetpotato whitefly</name>
    <name type="synonym">Aleurodes tabaci</name>
    <dbReference type="NCBI Taxonomy" id="7038"/>
    <lineage>
        <taxon>Eukaryota</taxon>
        <taxon>Metazoa</taxon>
        <taxon>Ecdysozoa</taxon>
        <taxon>Arthropoda</taxon>
        <taxon>Hexapoda</taxon>
        <taxon>Insecta</taxon>
        <taxon>Pterygota</taxon>
        <taxon>Neoptera</taxon>
        <taxon>Paraneoptera</taxon>
        <taxon>Hemiptera</taxon>
        <taxon>Sternorrhyncha</taxon>
        <taxon>Aleyrodoidea</taxon>
        <taxon>Aleyrodidae</taxon>
        <taxon>Aleyrodinae</taxon>
        <taxon>Bemisia</taxon>
    </lineage>
</organism>
<gene>
    <name evidence="9" type="ORF">BEMITA_LOCUS7441</name>
</gene>
<dbReference type="Gene3D" id="1.10.3730.10">
    <property type="entry name" value="ProC C-terminal domain-like"/>
    <property type="match status" value="1"/>
</dbReference>
<dbReference type="EMBL" id="OU963865">
    <property type="protein sequence ID" value="CAH0388531.1"/>
    <property type="molecule type" value="Genomic_DNA"/>
</dbReference>
<dbReference type="AlphaFoldDB" id="A0A9P0F202"/>
<accession>A0A9P0F202</accession>
<dbReference type="PROSITE" id="PS00521">
    <property type="entry name" value="P5CR"/>
    <property type="match status" value="1"/>
</dbReference>
<comment type="pathway">
    <text evidence="1 7">Amino-acid biosynthesis; L-proline biosynthesis; L-proline from L-glutamate 5-semialdehyde: step 1/1.</text>
</comment>
<dbReference type="PANTHER" id="PTHR11645:SF64">
    <property type="entry name" value="PYRROLINE-5-CARBOXYLATE REDUCTASE-RELATED"/>
    <property type="match status" value="1"/>
</dbReference>
<comment type="similarity">
    <text evidence="2 7">Belongs to the pyrroline-5-carboxylate reductase family.</text>
</comment>
<evidence type="ECO:0000313" key="9">
    <source>
        <dbReference type="EMBL" id="CAH0388531.1"/>
    </source>
</evidence>
<dbReference type="InterPro" id="IPR036291">
    <property type="entry name" value="NAD(P)-bd_dom_sf"/>
</dbReference>
<keyword evidence="10" id="KW-1185">Reference proteome</keyword>
<keyword evidence="5 7" id="KW-0521">NADP</keyword>
<dbReference type="PANTHER" id="PTHR11645">
    <property type="entry name" value="PYRROLINE-5-CARBOXYLATE REDUCTASE"/>
    <property type="match status" value="1"/>
</dbReference>
<evidence type="ECO:0000313" key="10">
    <source>
        <dbReference type="Proteomes" id="UP001152759"/>
    </source>
</evidence>
<evidence type="ECO:0000259" key="8">
    <source>
        <dbReference type="Pfam" id="PF14748"/>
    </source>
</evidence>
<dbReference type="NCBIfam" id="TIGR00112">
    <property type="entry name" value="proC"/>
    <property type="match status" value="1"/>
</dbReference>
<feature type="domain" description="Pyrroline-5-carboxylate reductase dimerisation" evidence="8">
    <location>
        <begin position="70"/>
        <end position="174"/>
    </location>
</feature>
<sequence length="176" mass="18204">MAGTTVSTLEQKIGETFGKSHRVVRVIPNTPLMVGAGCSAICHQLAKDSEDVALVKAIMAKNGTVTEIPESLTPTFAALAGCGPAYIFIIIEALADGAVKNGMPRDMALQLAAQTMAGASKMVLETNKHPGQLKDQVCSPGGTTIAAVYALEKAGIRGGMMDTINAAVARSKEMTS</sequence>
<protein>
    <recommendedName>
        <fullName evidence="3 7">Pyrroline-5-carboxylate reductase</fullName>
        <ecNumber evidence="3 7">1.5.1.2</ecNumber>
    </recommendedName>
</protein>
<dbReference type="SUPFAM" id="SSF48179">
    <property type="entry name" value="6-phosphogluconate dehydrogenase C-terminal domain-like"/>
    <property type="match status" value="1"/>
</dbReference>
<dbReference type="InterPro" id="IPR029036">
    <property type="entry name" value="P5CR_dimer"/>
</dbReference>
<dbReference type="Proteomes" id="UP001152759">
    <property type="component" value="Chromosome 4"/>
</dbReference>
<reference evidence="9" key="1">
    <citation type="submission" date="2021-12" db="EMBL/GenBank/DDBJ databases">
        <authorList>
            <person name="King R."/>
        </authorList>
    </citation>
    <scope>NUCLEOTIDE SEQUENCE</scope>
</reference>
<dbReference type="FunFam" id="1.10.3730.10:FF:000001">
    <property type="entry name" value="Pyrroline-5-carboxylate reductase"/>
    <property type="match status" value="1"/>
</dbReference>
<dbReference type="GO" id="GO:0004735">
    <property type="term" value="F:pyrroline-5-carboxylate reductase activity"/>
    <property type="evidence" value="ECO:0007669"/>
    <property type="project" value="UniProtKB-EC"/>
</dbReference>
<evidence type="ECO:0000256" key="3">
    <source>
        <dbReference type="ARBA" id="ARBA00012855"/>
    </source>
</evidence>
<dbReference type="GO" id="GO:0055129">
    <property type="term" value="P:L-proline biosynthetic process"/>
    <property type="evidence" value="ECO:0007669"/>
    <property type="project" value="TreeGrafter"/>
</dbReference>
<evidence type="ECO:0000256" key="7">
    <source>
        <dbReference type="RuleBase" id="RU003903"/>
    </source>
</evidence>
<dbReference type="EC" id="1.5.1.2" evidence="3 7"/>
<dbReference type="InterPro" id="IPR053790">
    <property type="entry name" value="P5CR-like_CS"/>
</dbReference>
<keyword evidence="6 7" id="KW-0560">Oxidoreductase</keyword>
<dbReference type="Gene3D" id="3.40.50.720">
    <property type="entry name" value="NAD(P)-binding Rossmann-like Domain"/>
    <property type="match status" value="1"/>
</dbReference>
<evidence type="ECO:0000256" key="6">
    <source>
        <dbReference type="ARBA" id="ARBA00023002"/>
    </source>
</evidence>
<keyword evidence="4 7" id="KW-0641">Proline biosynthesis</keyword>
<evidence type="ECO:0000256" key="2">
    <source>
        <dbReference type="ARBA" id="ARBA00005525"/>
    </source>
</evidence>
<name>A0A9P0F202_BEMTA</name>
<evidence type="ECO:0000256" key="5">
    <source>
        <dbReference type="ARBA" id="ARBA00022857"/>
    </source>
</evidence>
<dbReference type="HAMAP" id="MF_01925">
    <property type="entry name" value="P5C_reductase"/>
    <property type="match status" value="1"/>
</dbReference>
<evidence type="ECO:0000256" key="4">
    <source>
        <dbReference type="ARBA" id="ARBA00022650"/>
    </source>
</evidence>
<keyword evidence="7" id="KW-0028">Amino-acid biosynthesis</keyword>
<dbReference type="InterPro" id="IPR008927">
    <property type="entry name" value="6-PGluconate_DH-like_C_sf"/>
</dbReference>
<comment type="catalytic activity">
    <reaction evidence="7">
        <text>L-proline + NADP(+) = (S)-1-pyrroline-5-carboxylate + NADPH + 2 H(+)</text>
        <dbReference type="Rhea" id="RHEA:14109"/>
        <dbReference type="ChEBI" id="CHEBI:15378"/>
        <dbReference type="ChEBI" id="CHEBI:17388"/>
        <dbReference type="ChEBI" id="CHEBI:57783"/>
        <dbReference type="ChEBI" id="CHEBI:58349"/>
        <dbReference type="ChEBI" id="CHEBI:60039"/>
        <dbReference type="EC" id="1.5.1.2"/>
    </reaction>
</comment>
<dbReference type="SUPFAM" id="SSF51735">
    <property type="entry name" value="NAD(P)-binding Rossmann-fold domains"/>
    <property type="match status" value="1"/>
</dbReference>
<dbReference type="Pfam" id="PF14748">
    <property type="entry name" value="P5CR_dimer"/>
    <property type="match status" value="1"/>
</dbReference>